<protein>
    <submittedName>
        <fullName evidence="3">TPR domain protein, putative component of TonB system</fullName>
    </submittedName>
</protein>
<dbReference type="Pfam" id="PF13432">
    <property type="entry name" value="TPR_16"/>
    <property type="match status" value="2"/>
</dbReference>
<dbReference type="Proteomes" id="UP000035057">
    <property type="component" value="Unassembled WGS sequence"/>
</dbReference>
<name>A0A072N327_9GAMM</name>
<feature type="chain" id="PRO_5001682217" evidence="2">
    <location>
        <begin position="22"/>
        <end position="1528"/>
    </location>
</feature>
<dbReference type="InterPro" id="IPR019734">
    <property type="entry name" value="TPR_rpt"/>
</dbReference>
<dbReference type="Pfam" id="PF13174">
    <property type="entry name" value="TPR_6"/>
    <property type="match status" value="1"/>
</dbReference>
<keyword evidence="2" id="KW-0732">Signal</keyword>
<evidence type="ECO:0000313" key="3">
    <source>
        <dbReference type="EMBL" id="KEF32084.1"/>
    </source>
</evidence>
<sequence>MMALNSLSLVAVSASAKAASAAPGQVHPERPLDLRYGEVLYNYYQGQSFEALTLLSVAEQQGGVRNHGDYPELVKGGLLLTYGMTREAEKLFTDLLGEDGDGRLLPPEVRNHAWFYLGKVFFLRGKTDEAFANLARVDGANLKQTDPALFSEWQYLRARLAMSAPRLGGHEEAVRIRARMNPTTLWQAYLDYNLSVSLIEDRQWSKAIPALESLCARLADFSETPDGIGTEQEGLLGQARLTLARAYLNEERLDQSLKILDAMPEDGMFFDRALFDYAVAASGQGDMEKAFQALDRLTDIRNPGATWAQPVPYARGQVLENLGRPVEALSAFRAAAEQYELEQVRLKESRAGFSESALMSKLDVESDGAGYVTDAYGHLTVLPRDSGFSDLLATEPFQQALSELQEFYRLQALLATWQRQLGSFDTMLETREIQREERIQETRAAMIEQRAEEWLTLHQRYREQIDHALDNEDYAFFLSNEQKQLKSSLEQIAATLEHLPIDERTRAQRQQYRRMKAYFDWSIVNDYGINRWEVQKQQGQLDRAMEVFNERRVKLDELVVGDGQLGDLSRRVEQKKDELTAIRLELDEAVADARERLMSRVDSALAERQAELQDYLRASRHAQARLADRLYEEDKSDASLDLVVMSYASLLPLVNDPRKRIQIRHRLADLEFTRAERVLAETAVDELSTVIGSYQRLLKEYPNRSANDRIHYQMARAWELRGEVNKQLQSLDALVERYPDSDYWIEAQFRRGDLLFSNGQYAAAQQAFDDVVIASQAQGADESFLVNAHYMKGWSQFKQTRYQQALYSYLEVLDLVLPEGKTPQGADQIQQTLIEDLFRVVGLSLSYLDGAKTLQDLFATTGSRPYETLIYDRYSKLLVEREQYSDAIDVYAAYIETHPESPWAPRYHIKMIQTLELAGFTSTIEQLKADFILDYGLGGSYRLSADVKTLEYVDQQLERLLPELADQHYLMASTSDSDSARSSHYRQAANYYAEFASTFPNHPRAPERLFLLGESYLALEEWAPAIEAFERVAYDFSYDGAGAARAAEAGYASVLAYRDYARTWNAKPQGQLESHREFQQLNRLRFANAFPSDSRAPGVFYAALQYEYENGEWEETVSMTARLLTWRPQAPSSLITEAVLLSGHSLSELGRHEEAEQAYRDALALMGESDARRKDTRENLAASIYRQAEALADDEQIDPAVTQYLRIGKVVPESALRANAEYDAASLLIGAGLWERAIGVLNGYRSAFPEHPLANTVPAKLALAYRETEQWSKAGDELNRMVDLANTPEEQRENLLIAAELYDRAGDTGKAITAWRRYANTYPEPGDQYMESADRLASLYHASGDLERRNYWLNRQMAYVDSHPSSSDDRMRWLAASASALLAREALQRYDRIRLTLPLTKSMVAKTDALESAVKAFQRTAGYGVSAYSTEAGYQIARIYGRLGADLMDSERPEGLTQLELEQYEILLEEQAYPFEDNAIDIHEQNIRHARDGIYDQWVKRSYESLQRLLPGRYNKTEVSVGVVNDLD</sequence>
<keyword evidence="1" id="KW-0175">Coiled coil</keyword>
<dbReference type="SMART" id="SM00028">
    <property type="entry name" value="TPR"/>
    <property type="match status" value="5"/>
</dbReference>
<dbReference type="STRING" id="1137280.D777_00718"/>
<organism evidence="3 4">
    <name type="scientific">Marinobacter nitratireducens</name>
    <dbReference type="NCBI Taxonomy" id="1137280"/>
    <lineage>
        <taxon>Bacteria</taxon>
        <taxon>Pseudomonadati</taxon>
        <taxon>Pseudomonadota</taxon>
        <taxon>Gammaproteobacteria</taxon>
        <taxon>Pseudomonadales</taxon>
        <taxon>Marinobacteraceae</taxon>
        <taxon>Marinobacter</taxon>
    </lineage>
</organism>
<accession>A0A072N327</accession>
<comment type="caution">
    <text evidence="3">The sequence shown here is derived from an EMBL/GenBank/DDBJ whole genome shotgun (WGS) entry which is preliminary data.</text>
</comment>
<evidence type="ECO:0000256" key="2">
    <source>
        <dbReference type="SAM" id="SignalP"/>
    </source>
</evidence>
<dbReference type="Pfam" id="PF13181">
    <property type="entry name" value="TPR_8"/>
    <property type="match status" value="1"/>
</dbReference>
<dbReference type="InterPro" id="IPR011990">
    <property type="entry name" value="TPR-like_helical_dom_sf"/>
</dbReference>
<dbReference type="SUPFAM" id="SSF48452">
    <property type="entry name" value="TPR-like"/>
    <property type="match status" value="4"/>
</dbReference>
<evidence type="ECO:0000313" key="4">
    <source>
        <dbReference type="Proteomes" id="UP000035057"/>
    </source>
</evidence>
<feature type="coiled-coil region" evidence="1">
    <location>
        <begin position="565"/>
        <end position="596"/>
    </location>
</feature>
<keyword evidence="4" id="KW-1185">Reference proteome</keyword>
<reference evidence="3 4" key="1">
    <citation type="submission" date="2012-12" db="EMBL/GenBank/DDBJ databases">
        <title>Genome assembly of Marinobacter sp. AK21.</title>
        <authorList>
            <person name="Khatri I."/>
            <person name="Kumar R."/>
            <person name="Vaidya B."/>
            <person name="Subramanian S."/>
            <person name="Pinnaka A."/>
        </authorList>
    </citation>
    <scope>NUCLEOTIDE SEQUENCE [LARGE SCALE GENOMIC DNA]</scope>
    <source>
        <strain evidence="3 4">AK21</strain>
    </source>
</reference>
<gene>
    <name evidence="3" type="ORF">D777_00718</name>
</gene>
<dbReference type="EMBL" id="ANIE01000003">
    <property type="protein sequence ID" value="KEF32084.1"/>
    <property type="molecule type" value="Genomic_DNA"/>
</dbReference>
<dbReference type="PANTHER" id="PTHR12558:SF13">
    <property type="entry name" value="CELL DIVISION CYCLE PROTEIN 27 HOMOLOG"/>
    <property type="match status" value="1"/>
</dbReference>
<dbReference type="Gene3D" id="1.25.40.10">
    <property type="entry name" value="Tetratricopeptide repeat domain"/>
    <property type="match status" value="6"/>
</dbReference>
<evidence type="ECO:0000256" key="1">
    <source>
        <dbReference type="SAM" id="Coils"/>
    </source>
</evidence>
<dbReference type="PATRIC" id="fig|1137280.3.peg.534"/>
<feature type="signal peptide" evidence="2">
    <location>
        <begin position="1"/>
        <end position="21"/>
    </location>
</feature>
<dbReference type="PANTHER" id="PTHR12558">
    <property type="entry name" value="CELL DIVISION CYCLE 16,23,27"/>
    <property type="match status" value="1"/>
</dbReference>
<proteinExistence type="predicted"/>